<comment type="caution">
    <text evidence="2">The sequence shown here is derived from an EMBL/GenBank/DDBJ whole genome shotgun (WGS) entry which is preliminary data.</text>
</comment>
<dbReference type="NCBIfam" id="TIGR01868">
    <property type="entry name" value="casD_Cas5e"/>
    <property type="match status" value="1"/>
</dbReference>
<keyword evidence="1" id="KW-0051">Antiviral defense</keyword>
<dbReference type="InterPro" id="IPR013422">
    <property type="entry name" value="CRISPR-assoc_prot_Cas5_N"/>
</dbReference>
<keyword evidence="3" id="KW-1185">Reference proteome</keyword>
<accession>A0A7J0BUH3</accession>
<evidence type="ECO:0000313" key="2">
    <source>
        <dbReference type="EMBL" id="GFM37360.1"/>
    </source>
</evidence>
<dbReference type="CDD" id="cd09756">
    <property type="entry name" value="Cas5_I-E"/>
    <property type="match status" value="1"/>
</dbReference>
<dbReference type="InterPro" id="IPR021124">
    <property type="entry name" value="CRISPR-assoc_prot_Cas5"/>
</dbReference>
<name>A0A7J0BUH3_9BACT</name>
<evidence type="ECO:0000313" key="3">
    <source>
        <dbReference type="Proteomes" id="UP000503820"/>
    </source>
</evidence>
<dbReference type="Proteomes" id="UP000503820">
    <property type="component" value="Unassembled WGS sequence"/>
</dbReference>
<dbReference type="GO" id="GO:0051607">
    <property type="term" value="P:defense response to virus"/>
    <property type="evidence" value="ECO:0007669"/>
    <property type="project" value="UniProtKB-KW"/>
</dbReference>
<proteinExistence type="predicted"/>
<gene>
    <name evidence="2" type="ORF">DSM19430T_20440</name>
</gene>
<dbReference type="NCBIfam" id="TIGR02593">
    <property type="entry name" value="CRISPR_cas5"/>
    <property type="match status" value="1"/>
</dbReference>
<dbReference type="InterPro" id="IPR010147">
    <property type="entry name" value="CRISPR-assoc_prot_CasD"/>
</dbReference>
<protein>
    <recommendedName>
        <fullName evidence="4">Type I-E CRISPR-associated protein Cas5/CasD</fullName>
    </recommendedName>
</protein>
<dbReference type="Gene3D" id="3.30.70.2660">
    <property type="match status" value="1"/>
</dbReference>
<dbReference type="Pfam" id="PF09704">
    <property type="entry name" value="Cas_Cas5d"/>
    <property type="match status" value="1"/>
</dbReference>
<reference evidence="2 3" key="1">
    <citation type="submission" date="2020-05" db="EMBL/GenBank/DDBJ databases">
        <title>Draft genome sequence of Desulfovibrio psychrotolerans JS1T.</title>
        <authorList>
            <person name="Ueno A."/>
            <person name="Tamazawa S."/>
            <person name="Tamamura S."/>
            <person name="Murakami T."/>
            <person name="Kiyama T."/>
            <person name="Inomata H."/>
            <person name="Amano Y."/>
            <person name="Miyakawa K."/>
            <person name="Tamaki H."/>
            <person name="Naganuma T."/>
            <person name="Kaneko K."/>
        </authorList>
    </citation>
    <scope>NUCLEOTIDE SEQUENCE [LARGE SCALE GENOMIC DNA]</scope>
    <source>
        <strain evidence="2 3">JS1</strain>
    </source>
</reference>
<organism evidence="2 3">
    <name type="scientific">Desulfovibrio psychrotolerans</name>
    <dbReference type="NCBI Taxonomy" id="415242"/>
    <lineage>
        <taxon>Bacteria</taxon>
        <taxon>Pseudomonadati</taxon>
        <taxon>Thermodesulfobacteriota</taxon>
        <taxon>Desulfovibrionia</taxon>
        <taxon>Desulfovibrionales</taxon>
        <taxon>Desulfovibrionaceae</taxon>
        <taxon>Desulfovibrio</taxon>
    </lineage>
</organism>
<dbReference type="RefSeq" id="WP_174409964.1">
    <property type="nucleotide sequence ID" value="NZ_BLVP01000008.1"/>
</dbReference>
<dbReference type="GO" id="GO:0003723">
    <property type="term" value="F:RNA binding"/>
    <property type="evidence" value="ECO:0007669"/>
    <property type="project" value="InterPro"/>
</dbReference>
<dbReference type="GO" id="GO:0043571">
    <property type="term" value="P:maintenance of CRISPR repeat elements"/>
    <property type="evidence" value="ECO:0007669"/>
    <property type="project" value="InterPro"/>
</dbReference>
<evidence type="ECO:0008006" key="4">
    <source>
        <dbReference type="Google" id="ProtNLM"/>
    </source>
</evidence>
<evidence type="ECO:0000256" key="1">
    <source>
        <dbReference type="ARBA" id="ARBA00023118"/>
    </source>
</evidence>
<sequence>MAQYLTFQLYGPLQAYGTVAVGAIRPTATMPTRSAVIGLLAAALGIRRDEEARLAELHKAYGMAVREHSPGKVLLDYHTIQAPGTRGKRQLFCRRDELLLTEPNTILSRREYLMDALFTVCLWQRSDSAPHTLQQLAQALKTPHWTLWLGRKSCPPALPLAPQVGEHATPQAALAAYLVYEPVSATLRHSDPYRIHMDADELLESDGLPDAEGLPDLPADLGDLDDLADLGDLADAAGGMEMHRDMPLHHGRRQFAKRPVRVLLVSRVADSAHHAEMPADAEVSYVDK</sequence>
<dbReference type="EMBL" id="BLVP01000008">
    <property type="protein sequence ID" value="GFM37360.1"/>
    <property type="molecule type" value="Genomic_DNA"/>
</dbReference>
<dbReference type="AlphaFoldDB" id="A0A7J0BUH3"/>